<dbReference type="EMBL" id="CP077107">
    <property type="protein sequence ID" value="QXO95402.1"/>
    <property type="molecule type" value="Genomic_DNA"/>
</dbReference>
<protein>
    <submittedName>
        <fullName evidence="2">Uncharacterized protein</fullName>
    </submittedName>
</protein>
<evidence type="ECO:0000313" key="2">
    <source>
        <dbReference type="EMBL" id="QXO95402.1"/>
    </source>
</evidence>
<proteinExistence type="predicted"/>
<sequence>MVSSGLLSGGKSVSSRQIRDALTAEYFVNGSGLFLTRAVSDDGNRTMRFGSDVGGVIGTELLFSGISLGISVVNCIGIVGLWVRYVRDLRGALQIVRVSEEGDVEVRGLRLKRRKYYFMNYFIMIFKI</sequence>
<feature type="transmembrane region" description="Helical" evidence="1">
    <location>
        <begin position="61"/>
        <end position="83"/>
    </location>
</feature>
<accession>A0A8F5VLS2</accession>
<dbReference type="AlphaFoldDB" id="A0A8F5VLS2"/>
<name>A0A8F5VLS2_METHU</name>
<dbReference type="Proteomes" id="UP000694228">
    <property type="component" value="Chromosome"/>
</dbReference>
<evidence type="ECO:0000256" key="1">
    <source>
        <dbReference type="SAM" id="Phobius"/>
    </source>
</evidence>
<keyword evidence="1" id="KW-1133">Transmembrane helix</keyword>
<gene>
    <name evidence="2" type="ORF">KSK55_03080</name>
</gene>
<reference evidence="2 3" key="1">
    <citation type="submission" date="2021-06" db="EMBL/GenBank/DDBJ databases">
        <title>Complete genome sequence of the secondary alcohol utilizing methanogen Methanospirillum hungatei strain GP1.</title>
        <authorList>
            <person name="Day L.A."/>
            <person name="Costa K.C."/>
        </authorList>
    </citation>
    <scope>NUCLEOTIDE SEQUENCE [LARGE SCALE GENOMIC DNA]</scope>
    <source>
        <strain evidence="2 3">GP1</strain>
    </source>
</reference>
<evidence type="ECO:0000313" key="3">
    <source>
        <dbReference type="Proteomes" id="UP000694228"/>
    </source>
</evidence>
<keyword evidence="1" id="KW-0812">Transmembrane</keyword>
<keyword evidence="1" id="KW-0472">Membrane</keyword>
<organism evidence="2 3">
    <name type="scientific">Methanospirillum hungatei</name>
    <dbReference type="NCBI Taxonomy" id="2203"/>
    <lineage>
        <taxon>Archaea</taxon>
        <taxon>Methanobacteriati</taxon>
        <taxon>Methanobacteriota</taxon>
        <taxon>Stenosarchaea group</taxon>
        <taxon>Methanomicrobia</taxon>
        <taxon>Methanomicrobiales</taxon>
        <taxon>Methanospirillaceae</taxon>
        <taxon>Methanospirillum</taxon>
    </lineage>
</organism>